<evidence type="ECO:0000313" key="3">
    <source>
        <dbReference type="Proteomes" id="UP000267430"/>
    </source>
</evidence>
<proteinExistence type="predicted"/>
<keyword evidence="3" id="KW-1185">Reference proteome</keyword>
<dbReference type="OrthoDB" id="2867061at2"/>
<evidence type="ECO:0000256" key="1">
    <source>
        <dbReference type="SAM" id="MobiDB-lite"/>
    </source>
</evidence>
<feature type="compositionally biased region" description="Basic and acidic residues" evidence="1">
    <location>
        <begin position="42"/>
        <end position="72"/>
    </location>
</feature>
<dbReference type="AlphaFoldDB" id="A0A433HP64"/>
<accession>A0A433HP64</accession>
<comment type="caution">
    <text evidence="2">The sequence shown here is derived from an EMBL/GenBank/DDBJ whole genome shotgun (WGS) entry which is preliminary data.</text>
</comment>
<dbReference type="EMBL" id="RYZZ01000007">
    <property type="protein sequence ID" value="RUQ30089.1"/>
    <property type="molecule type" value="Genomic_DNA"/>
</dbReference>
<gene>
    <name evidence="2" type="ORF">ELQ35_06980</name>
</gene>
<sequence length="196" mass="22577">MSDNNNQDPKPLLYIVQPEMPQQTEPQMQQVYRTKRNKKKKAELQPEQKELINRVEETGDEEQRRKEDEERKLEQIKQEFGVYEVMKEISDEIAAVNKITGQKEEGDLSSASYTADAGDNRYVNTDEESKREDILAKLTKLARYPSNIPKPICEAIVKGKILSFQVLSKRGDLIKVKAGDAILELDISDIQHFRLV</sequence>
<evidence type="ECO:0000313" key="2">
    <source>
        <dbReference type="EMBL" id="RUQ30089.1"/>
    </source>
</evidence>
<name>A0A433HP64_9BACI</name>
<feature type="region of interest" description="Disordered" evidence="1">
    <location>
        <begin position="1"/>
        <end position="72"/>
    </location>
</feature>
<organism evidence="2 3">
    <name type="scientific">Peribacillus cavernae</name>
    <dbReference type="NCBI Taxonomy" id="1674310"/>
    <lineage>
        <taxon>Bacteria</taxon>
        <taxon>Bacillati</taxon>
        <taxon>Bacillota</taxon>
        <taxon>Bacilli</taxon>
        <taxon>Bacillales</taxon>
        <taxon>Bacillaceae</taxon>
        <taxon>Peribacillus</taxon>
    </lineage>
</organism>
<dbReference type="RefSeq" id="WP_126864111.1">
    <property type="nucleotide sequence ID" value="NZ_JAUSTX010000001.1"/>
</dbReference>
<evidence type="ECO:0008006" key="4">
    <source>
        <dbReference type="Google" id="ProtNLM"/>
    </source>
</evidence>
<feature type="compositionally biased region" description="Low complexity" evidence="1">
    <location>
        <begin position="17"/>
        <end position="30"/>
    </location>
</feature>
<dbReference type="Proteomes" id="UP000267430">
    <property type="component" value="Unassembled WGS sequence"/>
</dbReference>
<reference evidence="2 3" key="1">
    <citation type="submission" date="2018-12" db="EMBL/GenBank/DDBJ databases">
        <title>Bacillus chawlae sp. nov., Bacillus glennii sp. nov., and Bacillus saganii sp. nov. Isolated from the Vehicle Assembly Building at Kennedy Space Center where the Viking Spacecraft were Assembled.</title>
        <authorList>
            <person name="Seuylemezian A."/>
            <person name="Vaishampayan P."/>
        </authorList>
    </citation>
    <scope>NUCLEOTIDE SEQUENCE [LARGE SCALE GENOMIC DNA]</scope>
    <source>
        <strain evidence="2 3">L5</strain>
    </source>
</reference>
<protein>
    <recommendedName>
        <fullName evidence="4">Spore coat protein</fullName>
    </recommendedName>
</protein>